<keyword evidence="2" id="KW-1185">Reference proteome</keyword>
<evidence type="ECO:0000313" key="2">
    <source>
        <dbReference type="Proteomes" id="UP001054945"/>
    </source>
</evidence>
<comment type="caution">
    <text evidence="1">The sequence shown here is derived from an EMBL/GenBank/DDBJ whole genome shotgun (WGS) entry which is preliminary data.</text>
</comment>
<dbReference type="Proteomes" id="UP001054945">
    <property type="component" value="Unassembled WGS sequence"/>
</dbReference>
<feature type="non-terminal residue" evidence="1">
    <location>
        <position position="62"/>
    </location>
</feature>
<gene>
    <name evidence="1" type="ORF">CEXT_52241</name>
</gene>
<accession>A0AAV4XQL5</accession>
<dbReference type="AlphaFoldDB" id="A0AAV4XQL5"/>
<reference evidence="1 2" key="1">
    <citation type="submission" date="2021-06" db="EMBL/GenBank/DDBJ databases">
        <title>Caerostris extrusa draft genome.</title>
        <authorList>
            <person name="Kono N."/>
            <person name="Arakawa K."/>
        </authorList>
    </citation>
    <scope>NUCLEOTIDE SEQUENCE [LARGE SCALE GENOMIC DNA]</scope>
</reference>
<proteinExistence type="predicted"/>
<dbReference type="EMBL" id="BPLR01018049">
    <property type="protein sequence ID" value="GIY96455.1"/>
    <property type="molecule type" value="Genomic_DNA"/>
</dbReference>
<evidence type="ECO:0000313" key="1">
    <source>
        <dbReference type="EMBL" id="GIY96455.1"/>
    </source>
</evidence>
<sequence length="62" mass="7262">MDLARQTSVGTLRISPFQWSIRTQSGNDETEDSTEFAHHIIRSQLSHFHLSHSREIESRKLR</sequence>
<organism evidence="1 2">
    <name type="scientific">Caerostris extrusa</name>
    <name type="common">Bark spider</name>
    <name type="synonym">Caerostris bankana</name>
    <dbReference type="NCBI Taxonomy" id="172846"/>
    <lineage>
        <taxon>Eukaryota</taxon>
        <taxon>Metazoa</taxon>
        <taxon>Ecdysozoa</taxon>
        <taxon>Arthropoda</taxon>
        <taxon>Chelicerata</taxon>
        <taxon>Arachnida</taxon>
        <taxon>Araneae</taxon>
        <taxon>Araneomorphae</taxon>
        <taxon>Entelegynae</taxon>
        <taxon>Araneoidea</taxon>
        <taxon>Araneidae</taxon>
        <taxon>Caerostris</taxon>
    </lineage>
</organism>
<protein>
    <submittedName>
        <fullName evidence="1">Uncharacterized protein</fullName>
    </submittedName>
</protein>
<name>A0AAV4XQL5_CAEEX</name>